<proteinExistence type="predicted"/>
<dbReference type="PANTHER" id="PTHR22617">
    <property type="entry name" value="CHEMOTAXIS SENSOR HISTIDINE KINASE-RELATED"/>
    <property type="match status" value="1"/>
</dbReference>
<reference evidence="2" key="2">
    <citation type="submission" date="2020-09" db="EMBL/GenBank/DDBJ databases">
        <authorList>
            <person name="Sun Q."/>
            <person name="Zhou Y."/>
        </authorList>
    </citation>
    <scope>NUCLEOTIDE SEQUENCE</scope>
    <source>
        <strain evidence="2">CGMCC 1.15371</strain>
    </source>
</reference>
<evidence type="ECO:0000313" key="2">
    <source>
        <dbReference type="EMBL" id="GGE53731.1"/>
    </source>
</evidence>
<dbReference type="Proteomes" id="UP000628775">
    <property type="component" value="Unassembled WGS sequence"/>
</dbReference>
<dbReference type="PANTHER" id="PTHR22617:SF23">
    <property type="entry name" value="CHEMOTAXIS PROTEIN CHEW"/>
    <property type="match status" value="1"/>
</dbReference>
<dbReference type="EMBL" id="BMIR01000024">
    <property type="protein sequence ID" value="GGE53731.1"/>
    <property type="molecule type" value="Genomic_DNA"/>
</dbReference>
<dbReference type="SMART" id="SM00260">
    <property type="entry name" value="CheW"/>
    <property type="match status" value="1"/>
</dbReference>
<accession>A0A8J3DYN0</accession>
<gene>
    <name evidence="2" type="ORF">GCM10011391_35820</name>
</gene>
<dbReference type="InterPro" id="IPR039315">
    <property type="entry name" value="CheW"/>
</dbReference>
<dbReference type="InterPro" id="IPR036061">
    <property type="entry name" value="CheW-like_dom_sf"/>
</dbReference>
<dbReference type="Gene3D" id="2.40.50.180">
    <property type="entry name" value="CheA-289, Domain 4"/>
    <property type="match status" value="1"/>
</dbReference>
<feature type="domain" description="CheW-like" evidence="1">
    <location>
        <begin position="5"/>
        <end position="146"/>
    </location>
</feature>
<keyword evidence="3" id="KW-1185">Reference proteome</keyword>
<evidence type="ECO:0000259" key="1">
    <source>
        <dbReference type="PROSITE" id="PS50851"/>
    </source>
</evidence>
<organism evidence="2 3">
    <name type="scientific">Pullulanibacillus camelliae</name>
    <dbReference type="NCBI Taxonomy" id="1707096"/>
    <lineage>
        <taxon>Bacteria</taxon>
        <taxon>Bacillati</taxon>
        <taxon>Bacillota</taxon>
        <taxon>Bacilli</taxon>
        <taxon>Bacillales</taxon>
        <taxon>Sporolactobacillaceae</taxon>
        <taxon>Pullulanibacillus</taxon>
    </lineage>
</organism>
<comment type="caution">
    <text evidence="2">The sequence shown here is derived from an EMBL/GenBank/DDBJ whole genome shotgun (WGS) entry which is preliminary data.</text>
</comment>
<sequence length="156" mass="17363">MTSTSKDLIIFTLENYTIGIGVSDVDEVTLPTEVKPLPMGLPALIGLFRVRETICPLIDIAKLLNLKAIQATREDERRVLILKSSSQKIGIEVDRISDILALTDEQVLNADESVAESLPYTKYTIIVKEQTIHVLDVQALIDTLINEAEELFTLQN</sequence>
<name>A0A8J3DYN0_9BACL</name>
<reference evidence="2" key="1">
    <citation type="journal article" date="2014" name="Int. J. Syst. Evol. Microbiol.">
        <title>Complete genome sequence of Corynebacterium casei LMG S-19264T (=DSM 44701T), isolated from a smear-ripened cheese.</title>
        <authorList>
            <consortium name="US DOE Joint Genome Institute (JGI-PGF)"/>
            <person name="Walter F."/>
            <person name="Albersmeier A."/>
            <person name="Kalinowski J."/>
            <person name="Ruckert C."/>
        </authorList>
    </citation>
    <scope>NUCLEOTIDE SEQUENCE</scope>
    <source>
        <strain evidence="2">CGMCC 1.15371</strain>
    </source>
</reference>
<dbReference type="RefSeq" id="WP_188697828.1">
    <property type="nucleotide sequence ID" value="NZ_BMIR01000024.1"/>
</dbReference>
<dbReference type="GO" id="GO:0007165">
    <property type="term" value="P:signal transduction"/>
    <property type="evidence" value="ECO:0007669"/>
    <property type="project" value="InterPro"/>
</dbReference>
<evidence type="ECO:0000313" key="3">
    <source>
        <dbReference type="Proteomes" id="UP000628775"/>
    </source>
</evidence>
<dbReference type="GO" id="GO:0006935">
    <property type="term" value="P:chemotaxis"/>
    <property type="evidence" value="ECO:0007669"/>
    <property type="project" value="InterPro"/>
</dbReference>
<dbReference type="PROSITE" id="PS50851">
    <property type="entry name" value="CHEW"/>
    <property type="match status" value="1"/>
</dbReference>
<dbReference type="AlphaFoldDB" id="A0A8J3DYN0"/>
<dbReference type="InterPro" id="IPR002545">
    <property type="entry name" value="CheW-lke_dom"/>
</dbReference>
<dbReference type="GO" id="GO:0005829">
    <property type="term" value="C:cytosol"/>
    <property type="evidence" value="ECO:0007669"/>
    <property type="project" value="TreeGrafter"/>
</dbReference>
<dbReference type="Pfam" id="PF01584">
    <property type="entry name" value="CheW"/>
    <property type="match status" value="1"/>
</dbReference>
<protein>
    <recommendedName>
        <fullName evidence="1">CheW-like domain-containing protein</fullName>
    </recommendedName>
</protein>
<dbReference type="Gene3D" id="2.30.30.40">
    <property type="entry name" value="SH3 Domains"/>
    <property type="match status" value="1"/>
</dbReference>
<dbReference type="SUPFAM" id="SSF50341">
    <property type="entry name" value="CheW-like"/>
    <property type="match status" value="1"/>
</dbReference>